<protein>
    <recommendedName>
        <fullName evidence="2">DUF4142 domain-containing protein</fullName>
    </recommendedName>
</protein>
<organism evidence="3 4">
    <name type="scientific">Beijerinckia indica subsp. indica (strain ATCC 9039 / DSM 1715 / NCIMB 8712)</name>
    <dbReference type="NCBI Taxonomy" id="395963"/>
    <lineage>
        <taxon>Bacteria</taxon>
        <taxon>Pseudomonadati</taxon>
        <taxon>Pseudomonadota</taxon>
        <taxon>Alphaproteobacteria</taxon>
        <taxon>Hyphomicrobiales</taxon>
        <taxon>Beijerinckiaceae</taxon>
        <taxon>Beijerinckia</taxon>
    </lineage>
</organism>
<feature type="transmembrane region" description="Helical" evidence="1">
    <location>
        <begin position="12"/>
        <end position="33"/>
    </location>
</feature>
<evidence type="ECO:0000256" key="1">
    <source>
        <dbReference type="SAM" id="Phobius"/>
    </source>
</evidence>
<dbReference type="Proteomes" id="UP000001695">
    <property type="component" value="Chromosome"/>
</dbReference>
<proteinExistence type="predicted"/>
<dbReference type="OrthoDB" id="8449666at2"/>
<reference evidence="3 4" key="2">
    <citation type="journal article" date="2010" name="J. Bacteriol.">
        <title>Complete genome sequence of Beijerinckia indica subsp. indica.</title>
        <authorList>
            <person name="Tamas I."/>
            <person name="Dedysh S.N."/>
            <person name="Liesack W."/>
            <person name="Stott M.B."/>
            <person name="Alam M."/>
            <person name="Murrell J.C."/>
            <person name="Dunfield P.F."/>
        </authorList>
    </citation>
    <scope>NUCLEOTIDE SEQUENCE [LARGE SCALE GENOMIC DNA]</scope>
    <source>
        <strain evidence="4">ATCC 9039 / DSM 1715 / NCIMB 8712</strain>
    </source>
</reference>
<keyword evidence="4" id="KW-1185">Reference proteome</keyword>
<reference evidence="4" key="1">
    <citation type="submission" date="2008-03" db="EMBL/GenBank/DDBJ databases">
        <title>Complete sequence of chromosome of Beijerinckia indica subsp. indica ATCC 9039.</title>
        <authorList>
            <consortium name="US DOE Joint Genome Institute"/>
            <person name="Copeland A."/>
            <person name="Lucas S."/>
            <person name="Lapidus A."/>
            <person name="Glavina del Rio T."/>
            <person name="Dalin E."/>
            <person name="Tice H."/>
            <person name="Bruce D."/>
            <person name="Goodwin L."/>
            <person name="Pitluck S."/>
            <person name="LaButti K."/>
            <person name="Schmutz J."/>
            <person name="Larimer F."/>
            <person name="Land M."/>
            <person name="Hauser L."/>
            <person name="Kyrpides N."/>
            <person name="Mikhailova N."/>
            <person name="Dunfield P.F."/>
            <person name="Dedysh S.N."/>
            <person name="Liesack W."/>
            <person name="Saw J.H."/>
            <person name="Alam M."/>
            <person name="Chen Y."/>
            <person name="Murrell J.C."/>
            <person name="Richardson P."/>
        </authorList>
    </citation>
    <scope>NUCLEOTIDE SEQUENCE [LARGE SCALE GENOMIC DNA]</scope>
    <source>
        <strain evidence="4">ATCC 9039 / DSM 1715 / NCIMB 8712</strain>
    </source>
</reference>
<evidence type="ECO:0000313" key="4">
    <source>
        <dbReference type="Proteomes" id="UP000001695"/>
    </source>
</evidence>
<gene>
    <name evidence="3" type="ordered locus">Bind_0126</name>
</gene>
<sequence>MRKPYLPVGGFFVADLAALFSFIGLFATIPVLAQTAAPPPPYAYYAQGMISAQTARFINDVLPAAQFLDEASRMALTHSHDQRIRRMARRIAGQQTMATNTMTAFLTTGNTRAAGLMTGRSVAVQTGNPTDNPLAPVGGLSNVVTGGALGTQPMGMRPGTFALSTHQSEELERLAKLRGPDFDRLYVSTQIDAMRQLAVIYRDYRQNGDNPGLREFAGSALPLLTRTIARLSAL</sequence>
<dbReference type="Gene3D" id="1.20.1260.10">
    <property type="match status" value="1"/>
</dbReference>
<dbReference type="eggNOG" id="COG3652">
    <property type="taxonomic scope" value="Bacteria"/>
</dbReference>
<dbReference type="EMBL" id="CP001016">
    <property type="protein sequence ID" value="ACB93784.1"/>
    <property type="molecule type" value="Genomic_DNA"/>
</dbReference>
<keyword evidence="1" id="KW-1133">Transmembrane helix</keyword>
<dbReference type="InterPro" id="IPR025419">
    <property type="entry name" value="DUF4142"/>
</dbReference>
<evidence type="ECO:0000259" key="2">
    <source>
        <dbReference type="Pfam" id="PF13628"/>
    </source>
</evidence>
<keyword evidence="1" id="KW-0472">Membrane</keyword>
<dbReference type="HOGENOM" id="CLU_1183164_0_0_5"/>
<dbReference type="InterPro" id="IPR012347">
    <property type="entry name" value="Ferritin-like"/>
</dbReference>
<dbReference type="KEGG" id="bid:Bind_0126"/>
<feature type="domain" description="DUF4142" evidence="2">
    <location>
        <begin position="162"/>
        <end position="233"/>
    </location>
</feature>
<dbReference type="AlphaFoldDB" id="B2IBR2"/>
<dbReference type="RefSeq" id="WP_012383142.1">
    <property type="nucleotide sequence ID" value="NC_010581.1"/>
</dbReference>
<accession>B2IBR2</accession>
<evidence type="ECO:0000313" key="3">
    <source>
        <dbReference type="EMBL" id="ACB93784.1"/>
    </source>
</evidence>
<keyword evidence="1" id="KW-0812">Transmembrane</keyword>
<dbReference type="Pfam" id="PF13628">
    <property type="entry name" value="DUF4142"/>
    <property type="match status" value="1"/>
</dbReference>
<name>B2IBR2_BEII9</name>